<accession>A0A420VIG4</accession>
<dbReference type="GO" id="GO:0030288">
    <property type="term" value="C:outer membrane-bounded periplasmic space"/>
    <property type="evidence" value="ECO:0007669"/>
    <property type="project" value="TreeGrafter"/>
</dbReference>
<sequence precursor="true">MDMKKLRKTFMALFASALIAAGCNAQNGTGSNDRDRSMDHNQHGSSHSNETGMETKNEAKGAQVQEPVTYNKNAGQNLLTRSTKNVTRLNTDDPVELSVLVSQMVWPATHQENQPNGVILAPVEHWQATLAAADLIHHPNNGPLLLTKDKAIPNQVLNEIRRLNPLGTKNGTQIFVIGNLPKQELDKLKRYKVQQIDATDDAELAQKIDQLYAEAAGNLPESVIIGSFEEKAKLFTIPAANWIAHMEEPILYVGQNEIPEQTVDALKKRKGKANIYVFGPESIISEEVEEKLKKFGKVTRISGDTPAQQSVAFALFKDKRTGFGWGLNDPGHGLSFVSTKSPEMALAATPFSHLGKHAPLIWLENGGITPEVYDLLAGLKPTFEDDPTKGPYNHAYLSGTEKLVSYQTQGMIDEKLEIAPESGGGGHGGH</sequence>
<dbReference type="EMBL" id="AZRV01000007">
    <property type="protein sequence ID" value="RKO63439.1"/>
    <property type="molecule type" value="Genomic_DNA"/>
</dbReference>
<evidence type="ECO:0000256" key="2">
    <source>
        <dbReference type="SAM" id="SignalP"/>
    </source>
</evidence>
<reference evidence="3 4" key="1">
    <citation type="submission" date="2013-12" db="EMBL/GenBank/DDBJ databases">
        <title>Genome and proteome characterization of Caldibacillus debilis GB1 derived from a cellulolytic aero-tolerant co-culture.</title>
        <authorList>
            <person name="Wushke S.T."/>
            <person name="Zhang X."/>
            <person name="Fristensky B."/>
            <person name="Wilkins J.A."/>
            <person name="Levin D.B."/>
            <person name="Sparling R."/>
        </authorList>
    </citation>
    <scope>NUCLEOTIDE SEQUENCE [LARGE SCALE GENOMIC DNA]</scope>
    <source>
        <strain evidence="3 4">GB1</strain>
    </source>
</reference>
<feature type="compositionally biased region" description="Polar residues" evidence="1">
    <location>
        <begin position="66"/>
        <end position="77"/>
    </location>
</feature>
<feature type="compositionally biased region" description="Polar residues" evidence="1">
    <location>
        <begin position="43"/>
        <end position="52"/>
    </location>
</feature>
<dbReference type="PANTHER" id="PTHR30032:SF4">
    <property type="entry name" value="AMIDASE ENHANCER"/>
    <property type="match status" value="1"/>
</dbReference>
<evidence type="ECO:0000256" key="1">
    <source>
        <dbReference type="SAM" id="MobiDB-lite"/>
    </source>
</evidence>
<evidence type="ECO:0000313" key="4">
    <source>
        <dbReference type="Proteomes" id="UP000286235"/>
    </source>
</evidence>
<keyword evidence="2" id="KW-0732">Signal</keyword>
<dbReference type="AlphaFoldDB" id="A0A420VIG4"/>
<name>A0A420VIG4_9BACI</name>
<proteinExistence type="predicted"/>
<evidence type="ECO:0000313" key="3">
    <source>
        <dbReference type="EMBL" id="RKO63439.1"/>
    </source>
</evidence>
<feature type="region of interest" description="Disordered" evidence="1">
    <location>
        <begin position="28"/>
        <end position="77"/>
    </location>
</feature>
<keyword evidence="4" id="KW-1185">Reference proteome</keyword>
<dbReference type="InterPro" id="IPR051922">
    <property type="entry name" value="Bact_Sporulation_Assoc"/>
</dbReference>
<dbReference type="PROSITE" id="PS51257">
    <property type="entry name" value="PROKAR_LIPOPROTEIN"/>
    <property type="match status" value="1"/>
</dbReference>
<protein>
    <submittedName>
        <fullName evidence="3">Putative cell wall binding repeat 2</fullName>
    </submittedName>
</protein>
<feature type="signal peptide" evidence="2">
    <location>
        <begin position="1"/>
        <end position="25"/>
    </location>
</feature>
<organism evidence="3 4">
    <name type="scientific">Caldibacillus debilis GB1</name>
    <dbReference type="NCBI Taxonomy" id="1339248"/>
    <lineage>
        <taxon>Bacteria</taxon>
        <taxon>Bacillati</taxon>
        <taxon>Bacillota</taxon>
        <taxon>Bacilli</taxon>
        <taxon>Bacillales</taxon>
        <taxon>Bacillaceae</taxon>
        <taxon>Caldibacillus</taxon>
    </lineage>
</organism>
<feature type="chain" id="PRO_5039508597" evidence="2">
    <location>
        <begin position="26"/>
        <end position="430"/>
    </location>
</feature>
<feature type="compositionally biased region" description="Basic and acidic residues" evidence="1">
    <location>
        <begin position="32"/>
        <end position="42"/>
    </location>
</feature>
<dbReference type="Proteomes" id="UP000286235">
    <property type="component" value="Unassembled WGS sequence"/>
</dbReference>
<gene>
    <name evidence="3" type="ORF">Cdeb_02884</name>
</gene>
<dbReference type="PANTHER" id="PTHR30032">
    <property type="entry name" value="N-ACETYLMURAMOYL-L-ALANINE AMIDASE-RELATED"/>
    <property type="match status" value="1"/>
</dbReference>
<comment type="caution">
    <text evidence="3">The sequence shown here is derived from an EMBL/GenBank/DDBJ whole genome shotgun (WGS) entry which is preliminary data.</text>
</comment>